<name>A0A0C4YHY5_9BURK</name>
<proteinExistence type="predicted"/>
<dbReference type="EMBL" id="CP010537">
    <property type="protein sequence ID" value="AJG22593.1"/>
    <property type="molecule type" value="Genomic_DNA"/>
</dbReference>
<evidence type="ECO:0000313" key="2">
    <source>
        <dbReference type="Proteomes" id="UP000031843"/>
    </source>
</evidence>
<reference evidence="1 2" key="1">
    <citation type="journal article" date="2015" name="Genome Announc.">
        <title>Complete Genome Sequence of Cupriavidus basilensis 4G11, Isolated from the Oak Ridge Field Research Center Site.</title>
        <authorList>
            <person name="Ray J."/>
            <person name="Waters R.J."/>
            <person name="Skerker J.M."/>
            <person name="Kuehl J.V."/>
            <person name="Price M.N."/>
            <person name="Huang J."/>
            <person name="Chakraborty R."/>
            <person name="Arkin A.P."/>
            <person name="Deutschbauer A."/>
        </authorList>
    </citation>
    <scope>NUCLEOTIDE SEQUENCE [LARGE SCALE GENOMIC DNA]</scope>
    <source>
        <strain evidence="1">4G11</strain>
    </source>
</reference>
<keyword evidence="2" id="KW-1185">Reference proteome</keyword>
<dbReference type="Proteomes" id="UP000031843">
    <property type="component" value="Chromosome secondary"/>
</dbReference>
<organism evidence="1 2">
    <name type="scientific">Cupriavidus basilensis</name>
    <dbReference type="NCBI Taxonomy" id="68895"/>
    <lineage>
        <taxon>Bacteria</taxon>
        <taxon>Pseudomonadati</taxon>
        <taxon>Pseudomonadota</taxon>
        <taxon>Betaproteobacteria</taxon>
        <taxon>Burkholderiales</taxon>
        <taxon>Burkholderiaceae</taxon>
        <taxon>Cupriavidus</taxon>
    </lineage>
</organism>
<dbReference type="KEGG" id="cbw:RR42_s1003"/>
<protein>
    <submittedName>
        <fullName evidence="1">Uncharacterized protein</fullName>
    </submittedName>
</protein>
<evidence type="ECO:0000313" key="1">
    <source>
        <dbReference type="EMBL" id="AJG22593.1"/>
    </source>
</evidence>
<sequence>MTFSTSNANAEECYQVWRHQQRIEYRRDDVTIAEGELADK</sequence>
<gene>
    <name evidence="1" type="ORF">RR42_s1003</name>
</gene>
<accession>A0A0C4YHY5</accession>
<dbReference type="AlphaFoldDB" id="A0A0C4YHY5"/>